<dbReference type="PANTHER" id="PTHR33909:SF1">
    <property type="entry name" value="SEC TRANSLOCON ACCESSORY COMPLEX SUBUNIT YAJC"/>
    <property type="match status" value="1"/>
</dbReference>
<dbReference type="PRINTS" id="PR01853">
    <property type="entry name" value="YAJCTRNLCASE"/>
</dbReference>
<gene>
    <name evidence="11" type="primary">yajC</name>
    <name evidence="11" type="ORF">RVY80_07825</name>
</gene>
<evidence type="ECO:0000256" key="3">
    <source>
        <dbReference type="ARBA" id="ARBA00022448"/>
    </source>
</evidence>
<evidence type="ECO:0000256" key="6">
    <source>
        <dbReference type="ARBA" id="ARBA00022927"/>
    </source>
</evidence>
<keyword evidence="12" id="KW-1185">Reference proteome</keyword>
<dbReference type="SMART" id="SM01323">
    <property type="entry name" value="YajC"/>
    <property type="match status" value="1"/>
</dbReference>
<name>A0ABU3ZA05_9FIRM</name>
<evidence type="ECO:0000256" key="2">
    <source>
        <dbReference type="ARBA" id="ARBA00006742"/>
    </source>
</evidence>
<comment type="subcellular location">
    <subcellularLocation>
        <location evidence="1">Cell membrane</location>
        <topology evidence="1">Single-pass membrane protein</topology>
    </subcellularLocation>
</comment>
<dbReference type="RefSeq" id="WP_295191102.1">
    <property type="nucleotide sequence ID" value="NZ_JAWJZA010000019.1"/>
</dbReference>
<dbReference type="Proteomes" id="UP001272515">
    <property type="component" value="Unassembled WGS sequence"/>
</dbReference>
<dbReference type="NCBIfam" id="TIGR00739">
    <property type="entry name" value="yajC"/>
    <property type="match status" value="1"/>
</dbReference>
<evidence type="ECO:0000256" key="5">
    <source>
        <dbReference type="ARBA" id="ARBA00022692"/>
    </source>
</evidence>
<keyword evidence="4" id="KW-1003">Cell membrane</keyword>
<comment type="caution">
    <text evidence="11">The sequence shown here is derived from an EMBL/GenBank/DDBJ whole genome shotgun (WGS) entry which is preliminary data.</text>
</comment>
<keyword evidence="6" id="KW-0653">Protein transport</keyword>
<keyword evidence="5 10" id="KW-0812">Transmembrane</keyword>
<sequence>MGDFEQILQTSWPILLMIVIFYFMLYRPQKKQQKERNELLSSLKKGQKVVTIGGIYGEIVSLTEDHVMLQVADKVEMRFARTAIANIANKK</sequence>
<keyword evidence="3" id="KW-0813">Transport</keyword>
<keyword evidence="8" id="KW-0811">Translocation</keyword>
<accession>A0ABU3ZA05</accession>
<reference evidence="11 12" key="1">
    <citation type="submission" date="2023-10" db="EMBL/GenBank/DDBJ databases">
        <title>Veillonella sp. nov., isolated from a pig farm feces dump.</title>
        <authorList>
            <person name="Chang Y.-H."/>
        </authorList>
    </citation>
    <scope>NUCLEOTIDE SEQUENCE [LARGE SCALE GENOMIC DNA]</scope>
    <source>
        <strain evidence="11 12">YH-vei2233</strain>
    </source>
</reference>
<evidence type="ECO:0000256" key="8">
    <source>
        <dbReference type="ARBA" id="ARBA00023010"/>
    </source>
</evidence>
<evidence type="ECO:0000256" key="4">
    <source>
        <dbReference type="ARBA" id="ARBA00022475"/>
    </source>
</evidence>
<organism evidence="11 12">
    <name type="scientific">Veillonella absiana</name>
    <dbReference type="NCBI Taxonomy" id="3079305"/>
    <lineage>
        <taxon>Bacteria</taxon>
        <taxon>Bacillati</taxon>
        <taxon>Bacillota</taxon>
        <taxon>Negativicutes</taxon>
        <taxon>Veillonellales</taxon>
        <taxon>Veillonellaceae</taxon>
        <taxon>Veillonella</taxon>
    </lineage>
</organism>
<evidence type="ECO:0000313" key="12">
    <source>
        <dbReference type="Proteomes" id="UP001272515"/>
    </source>
</evidence>
<protein>
    <submittedName>
        <fullName evidence="11">Preprotein translocase subunit YajC</fullName>
    </submittedName>
</protein>
<keyword evidence="7 10" id="KW-1133">Transmembrane helix</keyword>
<proteinExistence type="inferred from homology"/>
<evidence type="ECO:0000256" key="10">
    <source>
        <dbReference type="SAM" id="Phobius"/>
    </source>
</evidence>
<feature type="transmembrane region" description="Helical" evidence="10">
    <location>
        <begin position="6"/>
        <end position="26"/>
    </location>
</feature>
<dbReference type="InterPro" id="IPR003849">
    <property type="entry name" value="Preprotein_translocase_YajC"/>
</dbReference>
<evidence type="ECO:0000256" key="9">
    <source>
        <dbReference type="ARBA" id="ARBA00023136"/>
    </source>
</evidence>
<dbReference type="Pfam" id="PF02699">
    <property type="entry name" value="YajC"/>
    <property type="match status" value="1"/>
</dbReference>
<dbReference type="EMBL" id="JAWJZB010000008">
    <property type="protein sequence ID" value="MDV5088747.1"/>
    <property type="molecule type" value="Genomic_DNA"/>
</dbReference>
<evidence type="ECO:0000256" key="1">
    <source>
        <dbReference type="ARBA" id="ARBA00004162"/>
    </source>
</evidence>
<evidence type="ECO:0000313" key="11">
    <source>
        <dbReference type="EMBL" id="MDV5088747.1"/>
    </source>
</evidence>
<comment type="similarity">
    <text evidence="2">Belongs to the YajC family.</text>
</comment>
<dbReference type="PANTHER" id="PTHR33909">
    <property type="entry name" value="SEC TRANSLOCON ACCESSORY COMPLEX SUBUNIT YAJC"/>
    <property type="match status" value="1"/>
</dbReference>
<keyword evidence="9 10" id="KW-0472">Membrane</keyword>
<evidence type="ECO:0000256" key="7">
    <source>
        <dbReference type="ARBA" id="ARBA00022989"/>
    </source>
</evidence>